<dbReference type="Proteomes" id="UP000094526">
    <property type="component" value="Unassembled WGS sequence"/>
</dbReference>
<protein>
    <submittedName>
        <fullName evidence="1">Uncharacterized protein</fullName>
    </submittedName>
</protein>
<evidence type="ECO:0000313" key="1">
    <source>
        <dbReference type="EMBL" id="OCT44612.1"/>
    </source>
</evidence>
<dbReference type="VEuPathDB" id="FungiDB:CLCR_06457"/>
<gene>
    <name evidence="1" type="ORF">CLCR_06457</name>
</gene>
<sequence>MAGIDDFSAGSQVLKLPHREIRLASGNTSKDLFVRLIILPNTPYSVDKRHLYRPSTPCLLCPRVFLASAVASSSPEYEFILLVTALMTSVIKDTRVEVLVAKSCSSV</sequence>
<reference evidence="2" key="1">
    <citation type="submission" date="2015-07" db="EMBL/GenBank/DDBJ databases">
        <authorList>
            <person name="Teixeira M.M."/>
            <person name="Souza R.C."/>
            <person name="Almeida L.G."/>
            <person name="Vicente V.A."/>
            <person name="de Hoog S."/>
            <person name="Bocca A.L."/>
            <person name="de Almeida S.R."/>
            <person name="Vasconcelos A.T."/>
            <person name="Felipe M.S."/>
        </authorList>
    </citation>
    <scope>NUCLEOTIDE SEQUENCE [LARGE SCALE GENOMIC DNA]</scope>
    <source>
        <strain evidence="2">KSF</strain>
    </source>
</reference>
<evidence type="ECO:0000313" key="2">
    <source>
        <dbReference type="Proteomes" id="UP000094526"/>
    </source>
</evidence>
<accession>A0A1C1C831</accession>
<dbReference type="EMBL" id="LGRB01000020">
    <property type="protein sequence ID" value="OCT44612.1"/>
    <property type="molecule type" value="Genomic_DNA"/>
</dbReference>
<organism evidence="1 2">
    <name type="scientific">Cladophialophora carrionii</name>
    <dbReference type="NCBI Taxonomy" id="86049"/>
    <lineage>
        <taxon>Eukaryota</taxon>
        <taxon>Fungi</taxon>
        <taxon>Dikarya</taxon>
        <taxon>Ascomycota</taxon>
        <taxon>Pezizomycotina</taxon>
        <taxon>Eurotiomycetes</taxon>
        <taxon>Chaetothyriomycetidae</taxon>
        <taxon>Chaetothyriales</taxon>
        <taxon>Herpotrichiellaceae</taxon>
        <taxon>Cladophialophora</taxon>
    </lineage>
</organism>
<dbReference type="AlphaFoldDB" id="A0A1C1C831"/>
<proteinExistence type="predicted"/>
<keyword evidence="2" id="KW-1185">Reference proteome</keyword>
<name>A0A1C1C831_9EURO</name>
<comment type="caution">
    <text evidence="1">The sequence shown here is derived from an EMBL/GenBank/DDBJ whole genome shotgun (WGS) entry which is preliminary data.</text>
</comment>